<evidence type="ECO:0000313" key="6">
    <source>
        <dbReference type="EMBL" id="TCL33004.1"/>
    </source>
</evidence>
<feature type="transmembrane region" description="Helical" evidence="2">
    <location>
        <begin position="12"/>
        <end position="35"/>
    </location>
</feature>
<dbReference type="InterPro" id="IPR029787">
    <property type="entry name" value="Nucleotide_cyclase"/>
</dbReference>
<dbReference type="SMART" id="SM00267">
    <property type="entry name" value="GGDEF"/>
    <property type="match status" value="1"/>
</dbReference>
<dbReference type="PROSITE" id="PS51831">
    <property type="entry name" value="HD"/>
    <property type="match status" value="1"/>
</dbReference>
<dbReference type="SMART" id="SM00065">
    <property type="entry name" value="GAF"/>
    <property type="match status" value="1"/>
</dbReference>
<dbReference type="Gene3D" id="3.30.450.40">
    <property type="match status" value="1"/>
</dbReference>
<keyword evidence="2" id="KW-1133">Transmembrane helix</keyword>
<dbReference type="SUPFAM" id="SSF55073">
    <property type="entry name" value="Nucleotide cyclase"/>
    <property type="match status" value="1"/>
</dbReference>
<dbReference type="InterPro" id="IPR003607">
    <property type="entry name" value="HD/PDEase_dom"/>
</dbReference>
<dbReference type="Gene3D" id="3.30.70.270">
    <property type="match status" value="1"/>
</dbReference>
<dbReference type="PROSITE" id="PS50887">
    <property type="entry name" value="GGDEF"/>
    <property type="match status" value="1"/>
</dbReference>
<dbReference type="AlphaFoldDB" id="A0A4R1PR38"/>
<evidence type="ECO:0000259" key="3">
    <source>
        <dbReference type="PROSITE" id="PS50887"/>
    </source>
</evidence>
<dbReference type="Pfam" id="PF08448">
    <property type="entry name" value="PAS_4"/>
    <property type="match status" value="1"/>
</dbReference>
<dbReference type="Gene3D" id="1.10.3210.10">
    <property type="entry name" value="Hypothetical protein af1432"/>
    <property type="match status" value="1"/>
</dbReference>
<evidence type="ECO:0000259" key="4">
    <source>
        <dbReference type="PROSITE" id="PS51831"/>
    </source>
</evidence>
<dbReference type="InterPro" id="IPR043128">
    <property type="entry name" value="Rev_trsase/Diguanyl_cyclase"/>
</dbReference>
<feature type="domain" description="HD" evidence="4">
    <location>
        <begin position="589"/>
        <end position="711"/>
    </location>
</feature>
<dbReference type="InterPro" id="IPR000160">
    <property type="entry name" value="GGDEF_dom"/>
</dbReference>
<dbReference type="PANTHER" id="PTHR43155">
    <property type="entry name" value="CYCLIC DI-GMP PHOSPHODIESTERASE PA4108-RELATED"/>
    <property type="match status" value="1"/>
</dbReference>
<organism evidence="6 7">
    <name type="scientific">Anaerospora hongkongensis</name>
    <dbReference type="NCBI Taxonomy" id="244830"/>
    <lineage>
        <taxon>Bacteria</taxon>
        <taxon>Bacillati</taxon>
        <taxon>Bacillota</taxon>
        <taxon>Negativicutes</taxon>
        <taxon>Selenomonadales</taxon>
        <taxon>Sporomusaceae</taxon>
        <taxon>Anaerospora</taxon>
    </lineage>
</organism>
<dbReference type="InterPro" id="IPR029016">
    <property type="entry name" value="GAF-like_dom_sf"/>
</dbReference>
<evidence type="ECO:0000256" key="2">
    <source>
        <dbReference type="SAM" id="Phobius"/>
    </source>
</evidence>
<dbReference type="Pfam" id="PF13185">
    <property type="entry name" value="GAF_2"/>
    <property type="match status" value="1"/>
</dbReference>
<dbReference type="RefSeq" id="WP_132083258.1">
    <property type="nucleotide sequence ID" value="NZ_SLUI01000019.1"/>
</dbReference>
<dbReference type="SUPFAM" id="SSF55781">
    <property type="entry name" value="GAF domain-like"/>
    <property type="match status" value="1"/>
</dbReference>
<gene>
    <name evidence="6" type="ORF">EV210_11981</name>
</gene>
<dbReference type="InterPro" id="IPR006674">
    <property type="entry name" value="HD_domain"/>
</dbReference>
<dbReference type="InterPro" id="IPR037522">
    <property type="entry name" value="HD_GYP_dom"/>
</dbReference>
<dbReference type="Proteomes" id="UP000295063">
    <property type="component" value="Unassembled WGS sequence"/>
</dbReference>
<keyword evidence="2" id="KW-0812">Transmembrane</keyword>
<evidence type="ECO:0000313" key="7">
    <source>
        <dbReference type="Proteomes" id="UP000295063"/>
    </source>
</evidence>
<reference evidence="6 7" key="1">
    <citation type="submission" date="2019-03" db="EMBL/GenBank/DDBJ databases">
        <title>Genomic Encyclopedia of Type Strains, Phase IV (KMG-IV): sequencing the most valuable type-strain genomes for metagenomic binning, comparative biology and taxonomic classification.</title>
        <authorList>
            <person name="Goeker M."/>
        </authorList>
    </citation>
    <scope>NUCLEOTIDE SEQUENCE [LARGE SCALE GENOMIC DNA]</scope>
    <source>
        <strain evidence="6 7">DSM 15969</strain>
    </source>
</reference>
<keyword evidence="7" id="KW-1185">Reference proteome</keyword>
<name>A0A4R1PR38_9FIRM</name>
<evidence type="ECO:0000259" key="5">
    <source>
        <dbReference type="PROSITE" id="PS51832"/>
    </source>
</evidence>
<feature type="domain" description="HD-GYP" evidence="5">
    <location>
        <begin position="567"/>
        <end position="757"/>
    </location>
</feature>
<dbReference type="PROSITE" id="PS51257">
    <property type="entry name" value="PROKAR_LIPOPROTEIN"/>
    <property type="match status" value="1"/>
</dbReference>
<dbReference type="NCBIfam" id="TIGR00254">
    <property type="entry name" value="GGDEF"/>
    <property type="match status" value="1"/>
</dbReference>
<dbReference type="OrthoDB" id="9798833at2"/>
<dbReference type="InterPro" id="IPR003018">
    <property type="entry name" value="GAF"/>
</dbReference>
<sequence>MKPSYQRPALTICFSYLIIGCLWILFSGLILDYLISDKQLLNRLEVAKGWFFIAVTTIMLYILITRYTARLVQKEHHLLSSNEELTAAYEEVTAMEEELRQQCDELLVNDEQLRHHNEYLNLLHKTSLALMSRLSSDDLLSSIVSTAMAFGKSQYGFISLLTADENYMELKIRIGLDLREIGYRQKLGEGLVGRVWETAQPLVIRNYHQWNYRLPFTNFDSTRTSVGIPLKSDGKIIGVFGMNYTEDREISTSELTFLQSFAELAALALDNARLYQSVQDELIERRKIEHALQASESHIRALIEAYPDFILRLDPTGTILWLKAARDFHLALPTEELLIGRNIGEFLPETLTDRILYYAVETVQSKKNQSFEFEIMINNQLRHREMRFVACLHGDILAIVRDITDRKQMEQQLRYIGLHDPVTGLYNRLYFEEEMLRLEDCRQCPVGLIVCDLDGLKLVNDTLGHSQGDALLKATAQVIRSCFRASDVVARIGGDEFAILMPFSDMAATEQACQRIRTASTEYSLSNPLIPISISVGMAIKSDPAVPMNAVFKEADNNMYREKLHHSQSNRSAIVQTLSTAMEARDFITDGHADRLQDIVADMGNSLGLAASTISDLRLLARFHDIGKVGVPDQILFKSGKLTAEEYAIMQRHSEIGYRIAQSSPDLTPIADWILKHHERWDGKGYPLGLAAYDIPLACRILGIADAYDAMTNDRPYRQAMTPQAAISEIKHCSGSQFDPQLVELFIRIVETNHSAN</sequence>
<feature type="coiled-coil region" evidence="1">
    <location>
        <begin position="78"/>
        <end position="109"/>
    </location>
</feature>
<accession>A0A4R1PR38</accession>
<protein>
    <submittedName>
        <fullName evidence="6">Diguanylate cyclase (GGDEF)-like protein</fullName>
    </submittedName>
</protein>
<dbReference type="Gene3D" id="3.30.450.20">
    <property type="entry name" value="PAS domain"/>
    <property type="match status" value="1"/>
</dbReference>
<dbReference type="CDD" id="cd00077">
    <property type="entry name" value="HDc"/>
    <property type="match status" value="1"/>
</dbReference>
<dbReference type="SUPFAM" id="SSF55785">
    <property type="entry name" value="PYP-like sensor domain (PAS domain)"/>
    <property type="match status" value="1"/>
</dbReference>
<dbReference type="InterPro" id="IPR013656">
    <property type="entry name" value="PAS_4"/>
</dbReference>
<dbReference type="SUPFAM" id="SSF109604">
    <property type="entry name" value="HD-domain/PDEase-like"/>
    <property type="match status" value="1"/>
</dbReference>
<feature type="transmembrane region" description="Helical" evidence="2">
    <location>
        <begin position="47"/>
        <end position="64"/>
    </location>
</feature>
<dbReference type="Pfam" id="PF13487">
    <property type="entry name" value="HD_5"/>
    <property type="match status" value="1"/>
</dbReference>
<feature type="domain" description="GGDEF" evidence="3">
    <location>
        <begin position="444"/>
        <end position="577"/>
    </location>
</feature>
<dbReference type="PANTHER" id="PTHR43155:SF2">
    <property type="entry name" value="CYCLIC DI-GMP PHOSPHODIESTERASE PA4108"/>
    <property type="match status" value="1"/>
</dbReference>
<proteinExistence type="predicted"/>
<dbReference type="Pfam" id="PF00990">
    <property type="entry name" value="GGDEF"/>
    <property type="match status" value="1"/>
</dbReference>
<dbReference type="EMBL" id="SLUI01000019">
    <property type="protein sequence ID" value="TCL33004.1"/>
    <property type="molecule type" value="Genomic_DNA"/>
</dbReference>
<dbReference type="SMART" id="SM00471">
    <property type="entry name" value="HDc"/>
    <property type="match status" value="1"/>
</dbReference>
<comment type="caution">
    <text evidence="6">The sequence shown here is derived from an EMBL/GenBank/DDBJ whole genome shotgun (WGS) entry which is preliminary data.</text>
</comment>
<keyword evidence="2" id="KW-0472">Membrane</keyword>
<dbReference type="CDD" id="cd01949">
    <property type="entry name" value="GGDEF"/>
    <property type="match status" value="1"/>
</dbReference>
<evidence type="ECO:0000256" key="1">
    <source>
        <dbReference type="SAM" id="Coils"/>
    </source>
</evidence>
<keyword evidence="1" id="KW-0175">Coiled coil</keyword>
<dbReference type="PROSITE" id="PS51832">
    <property type="entry name" value="HD_GYP"/>
    <property type="match status" value="1"/>
</dbReference>
<dbReference type="InterPro" id="IPR035965">
    <property type="entry name" value="PAS-like_dom_sf"/>
</dbReference>